<reference evidence="3" key="1">
    <citation type="journal article" date="2019" name="Sci. Rep.">
        <title>Draft genome of Tanacetum cinerariifolium, the natural source of mosquito coil.</title>
        <authorList>
            <person name="Yamashiro T."/>
            <person name="Shiraishi A."/>
            <person name="Satake H."/>
            <person name="Nakayama K."/>
        </authorList>
    </citation>
    <scope>NUCLEOTIDE SEQUENCE</scope>
</reference>
<sequence length="332" mass="37435">MTSKYFCLELGFKEKKGINPLPNVVSLVLAAPAPRPASPTSLSSSTSIDQDLAMIIKLKWIFKVKQDEFEGVLKNKARLVAKGYRQEERIDFKESFTPLTCIEAIRIFIANAANNNMTIYQMDVKTAFLNGGLRKEVYFSKYAVDLTLFIRKEGKDILMFNMLMMGKMGLQISQSPKGIFINQIKYALEILKKYGMDSSELVDSLILDRTKLDKDLQGTPFDATHYRGMIRSLMYLTSSRPHLVFAKALNLLKKGLLVQGEAMETSKRRISKHVYRIQQHSKSSSKASGIILKTSPMMRKTKLMKKADSNDVEKQAGEEEPVDAQAGIEQIG</sequence>
<feature type="domain" description="Reverse transcriptase Ty1/copia-type" evidence="2">
    <location>
        <begin position="56"/>
        <end position="140"/>
    </location>
</feature>
<protein>
    <recommendedName>
        <fullName evidence="2">Reverse transcriptase Ty1/copia-type domain-containing protein</fullName>
    </recommendedName>
</protein>
<evidence type="ECO:0000313" key="3">
    <source>
        <dbReference type="EMBL" id="GEV47898.1"/>
    </source>
</evidence>
<dbReference type="Pfam" id="PF07727">
    <property type="entry name" value="RVT_2"/>
    <property type="match status" value="1"/>
</dbReference>
<comment type="caution">
    <text evidence="3">The sequence shown here is derived from an EMBL/GenBank/DDBJ whole genome shotgun (WGS) entry which is preliminary data.</text>
</comment>
<gene>
    <name evidence="3" type="ORF">Tci_119875</name>
</gene>
<name>A0A699GNZ9_TANCI</name>
<proteinExistence type="predicted"/>
<dbReference type="InterPro" id="IPR013103">
    <property type="entry name" value="RVT_2"/>
</dbReference>
<organism evidence="3">
    <name type="scientific">Tanacetum cinerariifolium</name>
    <name type="common">Dalmatian daisy</name>
    <name type="synonym">Chrysanthemum cinerariifolium</name>
    <dbReference type="NCBI Taxonomy" id="118510"/>
    <lineage>
        <taxon>Eukaryota</taxon>
        <taxon>Viridiplantae</taxon>
        <taxon>Streptophyta</taxon>
        <taxon>Embryophyta</taxon>
        <taxon>Tracheophyta</taxon>
        <taxon>Spermatophyta</taxon>
        <taxon>Magnoliopsida</taxon>
        <taxon>eudicotyledons</taxon>
        <taxon>Gunneridae</taxon>
        <taxon>Pentapetalae</taxon>
        <taxon>asterids</taxon>
        <taxon>campanulids</taxon>
        <taxon>Asterales</taxon>
        <taxon>Asteraceae</taxon>
        <taxon>Asteroideae</taxon>
        <taxon>Anthemideae</taxon>
        <taxon>Anthemidinae</taxon>
        <taxon>Tanacetum</taxon>
    </lineage>
</organism>
<dbReference type="EMBL" id="BKCJ010024711">
    <property type="protein sequence ID" value="GEV47898.1"/>
    <property type="molecule type" value="Genomic_DNA"/>
</dbReference>
<evidence type="ECO:0000259" key="2">
    <source>
        <dbReference type="Pfam" id="PF07727"/>
    </source>
</evidence>
<evidence type="ECO:0000256" key="1">
    <source>
        <dbReference type="SAM" id="MobiDB-lite"/>
    </source>
</evidence>
<feature type="compositionally biased region" description="Basic and acidic residues" evidence="1">
    <location>
        <begin position="305"/>
        <end position="317"/>
    </location>
</feature>
<accession>A0A699GNZ9</accession>
<feature type="region of interest" description="Disordered" evidence="1">
    <location>
        <begin position="303"/>
        <end position="332"/>
    </location>
</feature>
<dbReference type="AlphaFoldDB" id="A0A699GNZ9"/>